<keyword evidence="1" id="KW-0812">Transmembrane</keyword>
<evidence type="ECO:0000256" key="1">
    <source>
        <dbReference type="SAM" id="Phobius"/>
    </source>
</evidence>
<dbReference type="EMBL" id="CP031150">
    <property type="protein sequence ID" value="AXG06297.1"/>
    <property type="molecule type" value="Genomic_DNA"/>
</dbReference>
<sequence length="61" mass="7188">MFIKIPKCSQMINLLFFDFVSIINFLIYCCNFLNNKGYISFDCLEFCFFCSPLTSLCNFLV</sequence>
<proteinExistence type="predicted"/>
<organism evidence="2 3">
    <name type="scientific">Haloplanus rubicundus</name>
    <dbReference type="NCBI Taxonomy" id="1547898"/>
    <lineage>
        <taxon>Archaea</taxon>
        <taxon>Methanobacteriati</taxon>
        <taxon>Methanobacteriota</taxon>
        <taxon>Stenosarchaea group</taxon>
        <taxon>Halobacteria</taxon>
        <taxon>Halobacteriales</taxon>
        <taxon>Haloferacaceae</taxon>
        <taxon>Haloplanus</taxon>
    </lineage>
</organism>
<dbReference type="Proteomes" id="UP000253273">
    <property type="component" value="Chromosome"/>
</dbReference>
<dbReference type="AlphaFoldDB" id="A0A345E275"/>
<keyword evidence="1" id="KW-0472">Membrane</keyword>
<name>A0A345E275_9EURY</name>
<reference evidence="2 3" key="1">
    <citation type="submission" date="2018-07" db="EMBL/GenBank/DDBJ databases">
        <title>Genome sequences of Haloplanus sp. CBA1113.</title>
        <authorList>
            <person name="Kim Y.B."/>
            <person name="Roh S.W."/>
        </authorList>
    </citation>
    <scope>NUCLEOTIDE SEQUENCE [LARGE SCALE GENOMIC DNA]</scope>
    <source>
        <strain evidence="2 3">CBA1113</strain>
    </source>
</reference>
<gene>
    <name evidence="2" type="ORF">DU500_07520</name>
</gene>
<evidence type="ECO:0000313" key="3">
    <source>
        <dbReference type="Proteomes" id="UP000253273"/>
    </source>
</evidence>
<feature type="transmembrane region" description="Helical" evidence="1">
    <location>
        <begin position="12"/>
        <end position="34"/>
    </location>
</feature>
<keyword evidence="3" id="KW-1185">Reference proteome</keyword>
<protein>
    <submittedName>
        <fullName evidence="2">Uncharacterized protein</fullName>
    </submittedName>
</protein>
<dbReference type="KEGG" id="haj:DU500_07520"/>
<keyword evidence="1" id="KW-1133">Transmembrane helix</keyword>
<accession>A0A345E275</accession>
<evidence type="ECO:0000313" key="2">
    <source>
        <dbReference type="EMBL" id="AXG06297.1"/>
    </source>
</evidence>